<dbReference type="GO" id="GO:0016772">
    <property type="term" value="F:transferase activity, transferring phosphorus-containing groups"/>
    <property type="evidence" value="ECO:0007669"/>
    <property type="project" value="InterPro"/>
</dbReference>
<name>X1N363_9ZZZZ</name>
<gene>
    <name evidence="2" type="ORF">S06H3_27483</name>
</gene>
<dbReference type="InterPro" id="IPR003594">
    <property type="entry name" value="HATPase_dom"/>
</dbReference>
<dbReference type="Pfam" id="PF02518">
    <property type="entry name" value="HATPase_c"/>
    <property type="match status" value="1"/>
</dbReference>
<dbReference type="SUPFAM" id="SSF46785">
    <property type="entry name" value="Winged helix' DNA-binding domain"/>
    <property type="match status" value="1"/>
</dbReference>
<evidence type="ECO:0000259" key="1">
    <source>
        <dbReference type="PROSITE" id="PS50109"/>
    </source>
</evidence>
<dbReference type="PROSITE" id="PS50109">
    <property type="entry name" value="HIS_KIN"/>
    <property type="match status" value="1"/>
</dbReference>
<comment type="caution">
    <text evidence="2">The sequence shown here is derived from an EMBL/GenBank/DDBJ whole genome shotgun (WGS) entry which is preliminary data.</text>
</comment>
<protein>
    <recommendedName>
        <fullName evidence="1">Histidine kinase domain-containing protein</fullName>
    </recommendedName>
</protein>
<proteinExistence type="predicted"/>
<dbReference type="Gene3D" id="3.30.565.10">
    <property type="entry name" value="Histidine kinase-like ATPase, C-terminal domain"/>
    <property type="match status" value="1"/>
</dbReference>
<dbReference type="InterPro" id="IPR004358">
    <property type="entry name" value="Sig_transdc_His_kin-like_C"/>
</dbReference>
<dbReference type="PRINTS" id="PR00344">
    <property type="entry name" value="BCTRLSENSOR"/>
</dbReference>
<accession>X1N363</accession>
<dbReference type="InterPro" id="IPR036390">
    <property type="entry name" value="WH_DNA-bd_sf"/>
</dbReference>
<dbReference type="InterPro" id="IPR036890">
    <property type="entry name" value="HATPase_C_sf"/>
</dbReference>
<evidence type="ECO:0000313" key="2">
    <source>
        <dbReference type="EMBL" id="GAI21310.1"/>
    </source>
</evidence>
<dbReference type="InterPro" id="IPR036388">
    <property type="entry name" value="WH-like_DNA-bd_sf"/>
</dbReference>
<dbReference type="SUPFAM" id="SSF55874">
    <property type="entry name" value="ATPase domain of HSP90 chaperone/DNA topoisomerase II/histidine kinase"/>
    <property type="match status" value="1"/>
</dbReference>
<dbReference type="AlphaFoldDB" id="X1N363"/>
<sequence length="236" mass="26169">TSDYKVRIALYDSFASTPQIIDLKEKEIRNFMDILSQRTHKYSHERGGKIPYVVIKEIVENLIHSNFNEVVVSIYKNGNVIRISDQGPGIGDKDKAILPGYTTAKEEMKKYIRGVGSGLPVAKESIELSGGTMNITDNLASGTVVTLSLPTYKYSETTQTRGEFKPSQQVGLSKRQSRVLFLITEMGKAGPSKVASELKISLSTAYRELVFLEEIGFIKSDKRGKRSLTKRGVGIS</sequence>
<dbReference type="Gene3D" id="1.10.10.10">
    <property type="entry name" value="Winged helix-like DNA-binding domain superfamily/Winged helix DNA-binding domain"/>
    <property type="match status" value="1"/>
</dbReference>
<reference evidence="2" key="1">
    <citation type="journal article" date="2014" name="Front. Microbiol.">
        <title>High frequency of phylogenetically diverse reductive dehalogenase-homologous genes in deep subseafloor sedimentary metagenomes.</title>
        <authorList>
            <person name="Kawai M."/>
            <person name="Futagami T."/>
            <person name="Toyoda A."/>
            <person name="Takaki Y."/>
            <person name="Nishi S."/>
            <person name="Hori S."/>
            <person name="Arai W."/>
            <person name="Tsubouchi T."/>
            <person name="Morono Y."/>
            <person name="Uchiyama I."/>
            <person name="Ito T."/>
            <person name="Fujiyama A."/>
            <person name="Inagaki F."/>
            <person name="Takami H."/>
        </authorList>
    </citation>
    <scope>NUCLEOTIDE SEQUENCE</scope>
    <source>
        <strain evidence="2">Expedition CK06-06</strain>
    </source>
</reference>
<dbReference type="EMBL" id="BARV01015948">
    <property type="protein sequence ID" value="GAI21310.1"/>
    <property type="molecule type" value="Genomic_DNA"/>
</dbReference>
<feature type="non-terminal residue" evidence="2">
    <location>
        <position position="1"/>
    </location>
</feature>
<dbReference type="InterPro" id="IPR005467">
    <property type="entry name" value="His_kinase_dom"/>
</dbReference>
<organism evidence="2">
    <name type="scientific">marine sediment metagenome</name>
    <dbReference type="NCBI Taxonomy" id="412755"/>
    <lineage>
        <taxon>unclassified sequences</taxon>
        <taxon>metagenomes</taxon>
        <taxon>ecological metagenomes</taxon>
    </lineage>
</organism>
<feature type="domain" description="Histidine kinase" evidence="1">
    <location>
        <begin position="54"/>
        <end position="153"/>
    </location>
</feature>
<dbReference type="SMART" id="SM00387">
    <property type="entry name" value="HATPase_c"/>
    <property type="match status" value="1"/>
</dbReference>